<evidence type="ECO:0000256" key="7">
    <source>
        <dbReference type="SAM" id="Phobius"/>
    </source>
</evidence>
<dbReference type="GO" id="GO:0071786">
    <property type="term" value="P:endoplasmic reticulum tubular network organization"/>
    <property type="evidence" value="ECO:0007669"/>
    <property type="project" value="TreeGrafter"/>
</dbReference>
<evidence type="ECO:0000256" key="5">
    <source>
        <dbReference type="ARBA" id="ARBA00023136"/>
    </source>
</evidence>
<dbReference type="Pfam" id="PF03661">
    <property type="entry name" value="TMEM33_Pom33"/>
    <property type="match status" value="1"/>
</dbReference>
<dbReference type="GO" id="GO:0005783">
    <property type="term" value="C:endoplasmic reticulum"/>
    <property type="evidence" value="ECO:0007669"/>
    <property type="project" value="TreeGrafter"/>
</dbReference>
<dbReference type="VEuPathDB" id="FungiDB:TRICI_003265"/>
<feature type="transmembrane region" description="Helical" evidence="7">
    <location>
        <begin position="31"/>
        <end position="50"/>
    </location>
</feature>
<proteinExistence type="inferred from homology"/>
<evidence type="ECO:0000256" key="3">
    <source>
        <dbReference type="ARBA" id="ARBA00022692"/>
    </source>
</evidence>
<evidence type="ECO:0000256" key="6">
    <source>
        <dbReference type="SAM" id="MobiDB-lite"/>
    </source>
</evidence>
<dbReference type="EMBL" id="SWFS01000236">
    <property type="protein sequence ID" value="KAA8913203.1"/>
    <property type="molecule type" value="Genomic_DNA"/>
</dbReference>
<reference evidence="8" key="1">
    <citation type="journal article" date="2019" name="G3 (Bethesda)">
        <title>Genome Assemblies of Two Rare Opportunistic Yeast Pathogens: Diutina rugosa (syn. Candida rugosa) and Trichomonascus ciferrii (syn. Candida ciferrii).</title>
        <authorList>
            <person name="Mixao V."/>
            <person name="Saus E."/>
            <person name="Hansen A.P."/>
            <person name="Lass-Florl C."/>
            <person name="Gabaldon T."/>
        </authorList>
    </citation>
    <scope>NUCLEOTIDE SEQUENCE</scope>
    <source>
        <strain evidence="8">CBS 4856</strain>
    </source>
</reference>
<dbReference type="InterPro" id="IPR005344">
    <property type="entry name" value="TMEM33/Pom33"/>
</dbReference>
<evidence type="ECO:0000313" key="9">
    <source>
        <dbReference type="Proteomes" id="UP000761534"/>
    </source>
</evidence>
<evidence type="ECO:0000256" key="1">
    <source>
        <dbReference type="ARBA" id="ARBA00004141"/>
    </source>
</evidence>
<dbReference type="AlphaFoldDB" id="A0A642V3N5"/>
<evidence type="ECO:0000313" key="8">
    <source>
        <dbReference type="EMBL" id="KAA8913203.1"/>
    </source>
</evidence>
<keyword evidence="4 7" id="KW-1133">Transmembrane helix</keyword>
<keyword evidence="3 7" id="KW-0812">Transmembrane</keyword>
<organism evidence="8 9">
    <name type="scientific">Trichomonascus ciferrii</name>
    <dbReference type="NCBI Taxonomy" id="44093"/>
    <lineage>
        <taxon>Eukaryota</taxon>
        <taxon>Fungi</taxon>
        <taxon>Dikarya</taxon>
        <taxon>Ascomycota</taxon>
        <taxon>Saccharomycotina</taxon>
        <taxon>Dipodascomycetes</taxon>
        <taxon>Dipodascales</taxon>
        <taxon>Trichomonascaceae</taxon>
        <taxon>Trichomonascus</taxon>
        <taxon>Trichomonascus ciferrii complex</taxon>
    </lineage>
</organism>
<sequence>MARINEVKSEEAQLHEKSDKVLKQVWLIGKFWEWVFVFVFAAVAYGVSVYKKSGHSHKRLSTLTLLQFQSFQYGVLALLWLISKRHLLKVVPYLIYSILQIANFYATNIAKDDKKADIESKLQQHGNKMERIVADCHIALWLRLLSDVIMLVPDSGVSILIFSFFFRLSMEHEPTQSAMDDLEEIIDDFMMKSFVPKAVQGKWKRLQNAIADYNSYQLTPDVPEEPEEKPNDKPNGKPGTGANDTTTLMNGN</sequence>
<feature type="compositionally biased region" description="Polar residues" evidence="6">
    <location>
        <begin position="242"/>
        <end position="252"/>
    </location>
</feature>
<comment type="caution">
    <text evidence="8">The sequence shown here is derived from an EMBL/GenBank/DDBJ whole genome shotgun (WGS) entry which is preliminary data.</text>
</comment>
<feature type="transmembrane region" description="Helical" evidence="7">
    <location>
        <begin position="148"/>
        <end position="166"/>
    </location>
</feature>
<keyword evidence="9" id="KW-1185">Reference proteome</keyword>
<dbReference type="InterPro" id="IPR051645">
    <property type="entry name" value="PER33/POM33_regulator"/>
</dbReference>
<feature type="region of interest" description="Disordered" evidence="6">
    <location>
        <begin position="216"/>
        <end position="252"/>
    </location>
</feature>
<gene>
    <name evidence="8" type="ORF">TRICI_003265</name>
</gene>
<dbReference type="GO" id="GO:0061024">
    <property type="term" value="P:membrane organization"/>
    <property type="evidence" value="ECO:0007669"/>
    <property type="project" value="TreeGrafter"/>
</dbReference>
<dbReference type="GO" id="GO:0016020">
    <property type="term" value="C:membrane"/>
    <property type="evidence" value="ECO:0007669"/>
    <property type="project" value="UniProtKB-SubCell"/>
</dbReference>
<evidence type="ECO:0000256" key="2">
    <source>
        <dbReference type="ARBA" id="ARBA00007322"/>
    </source>
</evidence>
<comment type="similarity">
    <text evidence="2">Belongs to the PER33/POM33 family.</text>
</comment>
<dbReference type="PANTHER" id="PTHR12703:SF4">
    <property type="entry name" value="TRANSMEMBRANE PROTEIN 33"/>
    <property type="match status" value="1"/>
</dbReference>
<protein>
    <submittedName>
        <fullName evidence="8">Uncharacterized protein</fullName>
    </submittedName>
</protein>
<dbReference type="Proteomes" id="UP000761534">
    <property type="component" value="Unassembled WGS sequence"/>
</dbReference>
<dbReference type="OrthoDB" id="5581259at2759"/>
<accession>A0A642V3N5</accession>
<keyword evidence="5 7" id="KW-0472">Membrane</keyword>
<dbReference type="PANTHER" id="PTHR12703">
    <property type="entry name" value="TRANSMEMBRANE PROTEIN 33"/>
    <property type="match status" value="1"/>
</dbReference>
<name>A0A642V3N5_9ASCO</name>
<comment type="subcellular location">
    <subcellularLocation>
        <location evidence="1">Membrane</location>
        <topology evidence="1">Multi-pass membrane protein</topology>
    </subcellularLocation>
</comment>
<feature type="transmembrane region" description="Helical" evidence="7">
    <location>
        <begin position="62"/>
        <end position="82"/>
    </location>
</feature>
<evidence type="ECO:0000256" key="4">
    <source>
        <dbReference type="ARBA" id="ARBA00022989"/>
    </source>
</evidence>